<dbReference type="Gene3D" id="3.40.309.10">
    <property type="entry name" value="Aldehyde Dehydrogenase, Chain A, domain 2"/>
    <property type="match status" value="1"/>
</dbReference>
<feature type="transmembrane region" description="Helical" evidence="13">
    <location>
        <begin position="345"/>
        <end position="365"/>
    </location>
</feature>
<keyword evidence="7 13" id="KW-0472">Membrane</keyword>
<dbReference type="InterPro" id="IPR029510">
    <property type="entry name" value="Ald_DH_CS_GLU"/>
</dbReference>
<dbReference type="InterPro" id="IPR015590">
    <property type="entry name" value="Aldehyde_DH_dom"/>
</dbReference>
<keyword evidence="3" id="KW-0813">Transport</keyword>
<feature type="transmembrane region" description="Helical" evidence="13">
    <location>
        <begin position="87"/>
        <end position="106"/>
    </location>
</feature>
<dbReference type="FunFam" id="3.40.309.10:FF:000012">
    <property type="entry name" value="Betaine aldehyde dehydrogenase"/>
    <property type="match status" value="1"/>
</dbReference>
<dbReference type="GO" id="GO:0016020">
    <property type="term" value="C:membrane"/>
    <property type="evidence" value="ECO:0007669"/>
    <property type="project" value="UniProtKB-SubCell"/>
</dbReference>
<comment type="similarity">
    <text evidence="2 11">Belongs to the aldehyde dehydrogenase family.</text>
</comment>
<dbReference type="EC" id="1.2.1.3" evidence="8"/>
<dbReference type="GO" id="GO:0004029">
    <property type="term" value="F:aldehyde dehydrogenase (NAD+) activity"/>
    <property type="evidence" value="ECO:0007669"/>
    <property type="project" value="UniProtKB-EC"/>
</dbReference>
<evidence type="ECO:0000256" key="11">
    <source>
        <dbReference type="RuleBase" id="RU003345"/>
    </source>
</evidence>
<dbReference type="PROSITE" id="PS00687">
    <property type="entry name" value="ALDEHYDE_DEHYDR_GLU"/>
    <property type="match status" value="1"/>
</dbReference>
<feature type="transmembrane region" description="Helical" evidence="13">
    <location>
        <begin position="282"/>
        <end position="300"/>
    </location>
</feature>
<evidence type="ECO:0000256" key="6">
    <source>
        <dbReference type="ARBA" id="ARBA00023002"/>
    </source>
</evidence>
<dbReference type="OrthoDB" id="310895at2759"/>
<dbReference type="InterPro" id="IPR016162">
    <property type="entry name" value="Ald_DH_N"/>
</dbReference>
<reference evidence="15 16" key="1">
    <citation type="submission" date="2020-07" db="EMBL/GenBank/DDBJ databases">
        <title>Trichoderma asperellum IC-1 whole genome shotgun sequence.</title>
        <authorList>
            <person name="Kanamasa S."/>
            <person name="Takahashi H."/>
        </authorList>
    </citation>
    <scope>NUCLEOTIDE SEQUENCE [LARGE SCALE GENOMIC DNA]</scope>
    <source>
        <strain evidence="15 16">IC-1</strain>
    </source>
</reference>
<dbReference type="Pfam" id="PF00171">
    <property type="entry name" value="Aldedh"/>
    <property type="match status" value="1"/>
</dbReference>
<dbReference type="PANTHER" id="PTHR11699">
    <property type="entry name" value="ALDEHYDE DEHYDROGENASE-RELATED"/>
    <property type="match status" value="1"/>
</dbReference>
<accession>A0A6V8R1N9</accession>
<keyword evidence="6 11" id="KW-0560">Oxidoreductase</keyword>
<gene>
    <name evidence="15" type="ORF">TASIC1_0011012600</name>
</gene>
<feature type="domain" description="Aldehyde dehydrogenase" evidence="14">
    <location>
        <begin position="406"/>
        <end position="806"/>
    </location>
</feature>
<dbReference type="FunFam" id="1.20.1250.20:FF:000013">
    <property type="entry name" value="MFS general substrate transporter"/>
    <property type="match status" value="1"/>
</dbReference>
<dbReference type="SUPFAM" id="SSF103473">
    <property type="entry name" value="MFS general substrate transporter"/>
    <property type="match status" value="1"/>
</dbReference>
<name>A0A6V8R1N9_TRIAP</name>
<dbReference type="InterPro" id="IPR016161">
    <property type="entry name" value="Ald_DH/histidinol_DH"/>
</dbReference>
<dbReference type="FunFam" id="3.40.605.10:FF:000001">
    <property type="entry name" value="Aldehyde dehydrogenase 1"/>
    <property type="match status" value="1"/>
</dbReference>
<keyword evidence="4 13" id="KW-0812">Transmembrane</keyword>
<evidence type="ECO:0000256" key="9">
    <source>
        <dbReference type="ARBA" id="ARBA00049194"/>
    </source>
</evidence>
<feature type="region of interest" description="Disordered" evidence="12">
    <location>
        <begin position="869"/>
        <end position="895"/>
    </location>
</feature>
<sequence length="895" mass="97516">MAPLNDNVVITDVPVLATTEKSSDDFTKEEAVLDDLGPAPDGSAESYEDPKAARRLLTKCDIRLIPILGCLYLVSFLDRSNIANARLFIMGVMEAGLPPGAALLIGQYYKRSEFNIRFSYFICFALLGSAFSGLLAYAIEHMNGIRGYESWRWIFILEGIFTITFGFAAWFIIPAFPQDATFLNEAERAMLLARLHGDRGRERIDFNGINWLKLLTDWKIWSFTLVYFCADMGAASISSFTPTILAQLGWTASRAQVMSIPIWMVGIFVTLSTSYASGKLSLRWPFVLIGAIFALIGWCIQYTQVQPPAVRYFALYIIAFGSFMQFPILIGWLNSNLRGRPQQAIASAVQLGMGNCANFVASNVFITKQAPRYPTGFATGVGFATLAIVSILLVLWALVWHNRQFDRENQNKMHEASKEDVDDAVAAAKAAFPAWSQLSPRARGRYLVQLADLIAESNAELARLEAESMGRPVATYFDATMGSDYFRYFSEAAYPQGSSSLNTPGFVNITVKQPVGVVAAIIPWNAPLVFFCKKLAPALAAGNTVVLKSSEKAPLTSLYVANLAKEAGFPPGVLNVLSGHGPISGAALASHMDVRALTFTGSVRTGKLLRKMAADSNMKNLILELGGKSPAIVFDDCNIDAAVQHTQFSIQLLSGQNCMANSRIYVQSSIMESFVEKFKAAFTSARLGDPADPNVNHGPQADKIQHATVLQYINLGKETGKLVTEEQSAPGLFINPTIFRDVPEDAKIMKEEIFGPVVVINSFDTEEEAVKKANDSEYGLYASVFTKDLDRAMRVATRLESGTVGLDGGAITYYKCTHKTAIGALNKADVFDAEITGALAAAQLTTNFLENAVYTRCCTLLPGQPSRGIRLAQSSPGPFTGQAPDVQRPSEGSSL</sequence>
<feature type="active site" evidence="10">
    <location>
        <position position="624"/>
    </location>
</feature>
<comment type="subcellular location">
    <subcellularLocation>
        <location evidence="1">Membrane</location>
        <topology evidence="1">Multi-pass membrane protein</topology>
    </subcellularLocation>
</comment>
<evidence type="ECO:0000256" key="3">
    <source>
        <dbReference type="ARBA" id="ARBA00022448"/>
    </source>
</evidence>
<dbReference type="InterPro" id="IPR036259">
    <property type="entry name" value="MFS_trans_sf"/>
</dbReference>
<keyword evidence="5 13" id="KW-1133">Transmembrane helix</keyword>
<dbReference type="InterPro" id="IPR011701">
    <property type="entry name" value="MFS"/>
</dbReference>
<evidence type="ECO:0000256" key="5">
    <source>
        <dbReference type="ARBA" id="ARBA00022989"/>
    </source>
</evidence>
<evidence type="ECO:0000256" key="8">
    <source>
        <dbReference type="ARBA" id="ARBA00024226"/>
    </source>
</evidence>
<feature type="transmembrane region" description="Helical" evidence="13">
    <location>
        <begin position="151"/>
        <end position="173"/>
    </location>
</feature>
<dbReference type="Gene3D" id="3.40.605.10">
    <property type="entry name" value="Aldehyde Dehydrogenase, Chain A, domain 1"/>
    <property type="match status" value="1"/>
</dbReference>
<organism evidence="15 16">
    <name type="scientific">Trichoderma asperellum</name>
    <name type="common">Filamentous fungus</name>
    <dbReference type="NCBI Taxonomy" id="101201"/>
    <lineage>
        <taxon>Eukaryota</taxon>
        <taxon>Fungi</taxon>
        <taxon>Dikarya</taxon>
        <taxon>Ascomycota</taxon>
        <taxon>Pezizomycotina</taxon>
        <taxon>Sordariomycetes</taxon>
        <taxon>Hypocreomycetidae</taxon>
        <taxon>Hypocreales</taxon>
        <taxon>Hypocreaceae</taxon>
        <taxon>Trichoderma</taxon>
    </lineage>
</organism>
<protein>
    <recommendedName>
        <fullName evidence="8">aldehyde dehydrogenase (NAD(+))</fullName>
        <ecNumber evidence="8">1.2.1.3</ecNumber>
    </recommendedName>
</protein>
<comment type="caution">
    <text evidence="15">The sequence shown here is derived from an EMBL/GenBank/DDBJ whole genome shotgun (WGS) entry which is preliminary data.</text>
</comment>
<evidence type="ECO:0000313" key="15">
    <source>
        <dbReference type="EMBL" id="GFP58759.1"/>
    </source>
</evidence>
<evidence type="ECO:0000256" key="1">
    <source>
        <dbReference type="ARBA" id="ARBA00004141"/>
    </source>
</evidence>
<dbReference type="Gene3D" id="1.20.1250.20">
    <property type="entry name" value="MFS general substrate transporter like domains"/>
    <property type="match status" value="2"/>
</dbReference>
<evidence type="ECO:0000313" key="16">
    <source>
        <dbReference type="Proteomes" id="UP000517252"/>
    </source>
</evidence>
<evidence type="ECO:0000256" key="2">
    <source>
        <dbReference type="ARBA" id="ARBA00009986"/>
    </source>
</evidence>
<comment type="catalytic activity">
    <reaction evidence="9">
        <text>an aldehyde + NAD(+) + H2O = a carboxylate + NADH + 2 H(+)</text>
        <dbReference type="Rhea" id="RHEA:16185"/>
        <dbReference type="ChEBI" id="CHEBI:15377"/>
        <dbReference type="ChEBI" id="CHEBI:15378"/>
        <dbReference type="ChEBI" id="CHEBI:17478"/>
        <dbReference type="ChEBI" id="CHEBI:29067"/>
        <dbReference type="ChEBI" id="CHEBI:57540"/>
        <dbReference type="ChEBI" id="CHEBI:57945"/>
        <dbReference type="EC" id="1.2.1.3"/>
    </reaction>
</comment>
<dbReference type="AlphaFoldDB" id="A0A6V8R1N9"/>
<evidence type="ECO:0000256" key="4">
    <source>
        <dbReference type="ARBA" id="ARBA00022692"/>
    </source>
</evidence>
<proteinExistence type="inferred from homology"/>
<dbReference type="Pfam" id="PF07690">
    <property type="entry name" value="MFS_1"/>
    <property type="match status" value="1"/>
</dbReference>
<evidence type="ECO:0000256" key="13">
    <source>
        <dbReference type="SAM" id="Phobius"/>
    </source>
</evidence>
<evidence type="ECO:0000256" key="10">
    <source>
        <dbReference type="PROSITE-ProRule" id="PRU10007"/>
    </source>
</evidence>
<dbReference type="SUPFAM" id="SSF53720">
    <property type="entry name" value="ALDH-like"/>
    <property type="match status" value="1"/>
</dbReference>
<feature type="transmembrane region" description="Helical" evidence="13">
    <location>
        <begin position="257"/>
        <end position="276"/>
    </location>
</feature>
<evidence type="ECO:0000256" key="12">
    <source>
        <dbReference type="SAM" id="MobiDB-lite"/>
    </source>
</evidence>
<dbReference type="GO" id="GO:0022857">
    <property type="term" value="F:transmembrane transporter activity"/>
    <property type="evidence" value="ECO:0007669"/>
    <property type="project" value="InterPro"/>
</dbReference>
<dbReference type="InterPro" id="IPR016163">
    <property type="entry name" value="Ald_DH_C"/>
</dbReference>
<feature type="transmembrane region" description="Helical" evidence="13">
    <location>
        <begin position="312"/>
        <end position="333"/>
    </location>
</feature>
<evidence type="ECO:0000256" key="7">
    <source>
        <dbReference type="ARBA" id="ARBA00023136"/>
    </source>
</evidence>
<feature type="transmembrane region" description="Helical" evidence="13">
    <location>
        <begin position="118"/>
        <end position="139"/>
    </location>
</feature>
<dbReference type="EMBL" id="BLZH01000011">
    <property type="protein sequence ID" value="GFP58759.1"/>
    <property type="molecule type" value="Genomic_DNA"/>
</dbReference>
<feature type="transmembrane region" description="Helical" evidence="13">
    <location>
        <begin position="220"/>
        <end position="245"/>
    </location>
</feature>
<evidence type="ECO:0000259" key="14">
    <source>
        <dbReference type="Pfam" id="PF00171"/>
    </source>
</evidence>
<feature type="transmembrane region" description="Helical" evidence="13">
    <location>
        <begin position="377"/>
        <end position="400"/>
    </location>
</feature>
<dbReference type="Proteomes" id="UP000517252">
    <property type="component" value="Unassembled WGS sequence"/>
</dbReference>